<protein>
    <submittedName>
        <fullName evidence="2">Uncharacterized protein</fullName>
    </submittedName>
</protein>
<feature type="transmembrane region" description="Helical" evidence="1">
    <location>
        <begin position="32"/>
        <end position="52"/>
    </location>
</feature>
<keyword evidence="1" id="KW-0812">Transmembrane</keyword>
<name>A0A9D1L2A8_9BACT</name>
<dbReference type="AlphaFoldDB" id="A0A9D1L2A8"/>
<reference evidence="2" key="1">
    <citation type="submission" date="2020-10" db="EMBL/GenBank/DDBJ databases">
        <authorList>
            <person name="Gilroy R."/>
        </authorList>
    </citation>
    <scope>NUCLEOTIDE SEQUENCE</scope>
    <source>
        <strain evidence="2">CHK197-8231</strain>
    </source>
</reference>
<evidence type="ECO:0000256" key="1">
    <source>
        <dbReference type="SAM" id="Phobius"/>
    </source>
</evidence>
<comment type="caution">
    <text evidence="2">The sequence shown here is derived from an EMBL/GenBank/DDBJ whole genome shotgun (WGS) entry which is preliminary data.</text>
</comment>
<reference evidence="2" key="2">
    <citation type="journal article" date="2021" name="PeerJ">
        <title>Extensive microbial diversity within the chicken gut microbiome revealed by metagenomics and culture.</title>
        <authorList>
            <person name="Gilroy R."/>
            <person name="Ravi A."/>
            <person name="Getino M."/>
            <person name="Pursley I."/>
            <person name="Horton D.L."/>
            <person name="Alikhan N.F."/>
            <person name="Baker D."/>
            <person name="Gharbi K."/>
            <person name="Hall N."/>
            <person name="Watson M."/>
            <person name="Adriaenssens E.M."/>
            <person name="Foster-Nyarko E."/>
            <person name="Jarju S."/>
            <person name="Secka A."/>
            <person name="Antonio M."/>
            <person name="Oren A."/>
            <person name="Chaudhuri R.R."/>
            <person name="La Ragione R."/>
            <person name="Hildebrand F."/>
            <person name="Pallen M.J."/>
        </authorList>
    </citation>
    <scope>NUCLEOTIDE SEQUENCE</scope>
    <source>
        <strain evidence="2">CHK197-8231</strain>
    </source>
</reference>
<dbReference type="Proteomes" id="UP000824087">
    <property type="component" value="Unassembled WGS sequence"/>
</dbReference>
<organism evidence="2 3">
    <name type="scientific">Candidatus Fimihabitans intestinipullorum</name>
    <dbReference type="NCBI Taxonomy" id="2840820"/>
    <lineage>
        <taxon>Bacteria</taxon>
        <taxon>Bacillati</taxon>
        <taxon>Mycoplasmatota</taxon>
        <taxon>Mycoplasmatota incertae sedis</taxon>
        <taxon>Candidatus Fimihabitans</taxon>
    </lineage>
</organism>
<sequence>MKTALVLGIMETVDKWGESIQEFLRQHGRNPILWMAFFGIGLLIFFSTYNALQKEK</sequence>
<gene>
    <name evidence="2" type="ORF">IAD49_02050</name>
</gene>
<keyword evidence="1" id="KW-1133">Transmembrane helix</keyword>
<accession>A0A9D1L2A8</accession>
<dbReference type="EMBL" id="DVML01000012">
    <property type="protein sequence ID" value="HIU22344.1"/>
    <property type="molecule type" value="Genomic_DNA"/>
</dbReference>
<evidence type="ECO:0000313" key="3">
    <source>
        <dbReference type="Proteomes" id="UP000824087"/>
    </source>
</evidence>
<proteinExistence type="predicted"/>
<keyword evidence="1" id="KW-0472">Membrane</keyword>
<evidence type="ECO:0000313" key="2">
    <source>
        <dbReference type="EMBL" id="HIU22344.1"/>
    </source>
</evidence>